<dbReference type="Proteomes" id="UP000051020">
    <property type="component" value="Unassembled WGS sequence"/>
</dbReference>
<dbReference type="SUPFAM" id="SSF51735">
    <property type="entry name" value="NAD(P)-binding Rossmann-fold domains"/>
    <property type="match status" value="1"/>
</dbReference>
<comment type="caution">
    <text evidence="2">The sequence shown here is derived from an EMBL/GenBank/DDBJ whole genome shotgun (WGS) entry which is preliminary data.</text>
</comment>
<dbReference type="InterPro" id="IPR016040">
    <property type="entry name" value="NAD(P)-bd_dom"/>
</dbReference>
<evidence type="ECO:0000313" key="2">
    <source>
        <dbReference type="EMBL" id="KRK23784.1"/>
    </source>
</evidence>
<name>A0A837R9U7_LACPE</name>
<gene>
    <name evidence="2" type="ORF">FD24_GL000757</name>
</gene>
<dbReference type="PANTHER" id="PTHR15020:SF11">
    <property type="entry name" value="OS06G0360300 PROTEIN"/>
    <property type="match status" value="1"/>
</dbReference>
<dbReference type="PANTHER" id="PTHR15020">
    <property type="entry name" value="FLAVIN REDUCTASE-RELATED"/>
    <property type="match status" value="1"/>
</dbReference>
<dbReference type="Pfam" id="PF13460">
    <property type="entry name" value="NAD_binding_10"/>
    <property type="match status" value="1"/>
</dbReference>
<dbReference type="Gene3D" id="3.40.50.720">
    <property type="entry name" value="NAD(P)-binding Rossmann-like Domain"/>
    <property type="match status" value="1"/>
</dbReference>
<proteinExistence type="predicted"/>
<evidence type="ECO:0000313" key="3">
    <source>
        <dbReference type="Proteomes" id="UP000051020"/>
    </source>
</evidence>
<protein>
    <submittedName>
        <fullName evidence="2">Oxidoreductase</fullName>
    </submittedName>
</protein>
<sequence length="232" mass="25748">MTASHKANLVTRLEETYLKNVLILGANGQIARIVEQRLLGEQSDVHLTLFLRQKSRLANLADNSRVTLIDGNMTDYQAVKAAMHGQDIVYIAAVDHTPDNVITRNVIKASREQGVQRIIESSLLGLYNEVPGEYGRWNYQMVKSGLPAAIHADELLAQSGIAYTTLRFPWLNDRDEIKYQLTHRNEPYVGVSGSRQSMADVIVKIIADPTFLANDSVGIADAATQGETRPVY</sequence>
<dbReference type="AlphaFoldDB" id="A0A837R9U7"/>
<organism evidence="2 3">
    <name type="scientific">Lactiplantibacillus pentosus DSM 20314</name>
    <dbReference type="NCBI Taxonomy" id="1423791"/>
    <lineage>
        <taxon>Bacteria</taxon>
        <taxon>Bacillati</taxon>
        <taxon>Bacillota</taxon>
        <taxon>Bacilli</taxon>
        <taxon>Lactobacillales</taxon>
        <taxon>Lactobacillaceae</taxon>
        <taxon>Lactiplantibacillus</taxon>
    </lineage>
</organism>
<dbReference type="EMBL" id="AZCU01000013">
    <property type="protein sequence ID" value="KRK23784.1"/>
    <property type="molecule type" value="Genomic_DNA"/>
</dbReference>
<reference evidence="2 3" key="1">
    <citation type="journal article" date="2015" name="Genome Announc.">
        <title>Expanding the biotechnology potential of lactobacilli through comparative genomics of 213 strains and associated genera.</title>
        <authorList>
            <person name="Sun Z."/>
            <person name="Harris H.M."/>
            <person name="McCann A."/>
            <person name="Guo C."/>
            <person name="Argimon S."/>
            <person name="Zhang W."/>
            <person name="Yang X."/>
            <person name="Jeffery I.B."/>
            <person name="Cooney J.C."/>
            <person name="Kagawa T.F."/>
            <person name="Liu W."/>
            <person name="Song Y."/>
            <person name="Salvetti E."/>
            <person name="Wrobel A."/>
            <person name="Rasinkangas P."/>
            <person name="Parkhill J."/>
            <person name="Rea M.C."/>
            <person name="O'Sullivan O."/>
            <person name="Ritari J."/>
            <person name="Douillard F.P."/>
            <person name="Paul Ross R."/>
            <person name="Yang R."/>
            <person name="Briner A.E."/>
            <person name="Felis G.E."/>
            <person name="de Vos W.M."/>
            <person name="Barrangou R."/>
            <person name="Klaenhammer T.R."/>
            <person name="Caufield P.W."/>
            <person name="Cui Y."/>
            <person name="Zhang H."/>
            <person name="O'Toole P.W."/>
        </authorList>
    </citation>
    <scope>NUCLEOTIDE SEQUENCE [LARGE SCALE GENOMIC DNA]</scope>
    <source>
        <strain evidence="2 3">DSM 20314</strain>
    </source>
</reference>
<accession>A0A837R9U7</accession>
<dbReference type="InterPro" id="IPR036291">
    <property type="entry name" value="NAD(P)-bd_dom_sf"/>
</dbReference>
<evidence type="ECO:0000259" key="1">
    <source>
        <dbReference type="Pfam" id="PF13460"/>
    </source>
</evidence>
<feature type="domain" description="NAD(P)-binding" evidence="1">
    <location>
        <begin position="25"/>
        <end position="209"/>
    </location>
</feature>